<accession>A0AAD0PVN9</accession>
<dbReference type="RefSeq" id="WP_044298883.1">
    <property type="nucleotide sequence ID" value="NZ_CP031226.1"/>
</dbReference>
<evidence type="ECO:0000313" key="1">
    <source>
        <dbReference type="EMBL" id="AXH59519.1"/>
    </source>
</evidence>
<dbReference type="Proteomes" id="UP000006426">
    <property type="component" value="Plasmid pmppla107"/>
</dbReference>
<reference evidence="1 2" key="1">
    <citation type="journal article" date="2011" name="PLoS Pathog.">
        <title>Dynamic evolution of pathogenicity revealed by sequencing and comparative genomics of 19 Pseudomonas syringae isolates.</title>
        <authorList>
            <person name="Baltrus D.A."/>
            <person name="Nishimura M.T."/>
            <person name="Romanchuk A."/>
            <person name="Chang J.H."/>
            <person name="Mukhtar M.S."/>
            <person name="Cherkis K."/>
            <person name="Roach J."/>
            <person name="Grant S.R."/>
            <person name="Jones C.D."/>
            <person name="Dangl J.L."/>
        </authorList>
    </citation>
    <scope>NUCLEOTIDE SEQUENCE [LARGE SCALE GENOMIC DNA]</scope>
    <source>
        <strain evidence="1 2">M301315</strain>
    </source>
</reference>
<geneLocation type="plasmid" evidence="2">
    <name>pmppla107</name>
</geneLocation>
<keyword evidence="1" id="KW-0614">Plasmid</keyword>
<organism evidence="1 2">
    <name type="scientific">Pseudomonas amygdali pv. lachrymans str. M301315</name>
    <dbReference type="NCBI Taxonomy" id="629260"/>
    <lineage>
        <taxon>Bacteria</taxon>
        <taxon>Pseudomonadati</taxon>
        <taxon>Pseudomonadota</taxon>
        <taxon>Gammaproteobacteria</taxon>
        <taxon>Pseudomonadales</taxon>
        <taxon>Pseudomonadaceae</taxon>
        <taxon>Pseudomonas</taxon>
        <taxon>Pseudomonas amygdali</taxon>
    </lineage>
</organism>
<dbReference type="AlphaFoldDB" id="A0AAD0PVN9"/>
<name>A0AAD0PVN9_PSEAV</name>
<sequence length="79" mass="8400">MKDTTQTCLISDSQPLIGGSKVTFSASGQLLFADIPLGCELPNEFEVILDGEGFTVVENGQGHCVCDDDRDAFTAQVFG</sequence>
<gene>
    <name evidence="1" type="ORF">PLA107_030290</name>
</gene>
<protein>
    <submittedName>
        <fullName evidence="1">Uncharacterized protein</fullName>
    </submittedName>
</protein>
<evidence type="ECO:0000313" key="2">
    <source>
        <dbReference type="Proteomes" id="UP000006426"/>
    </source>
</evidence>
<dbReference type="EMBL" id="CP031226">
    <property type="protein sequence ID" value="AXH59519.1"/>
    <property type="molecule type" value="Genomic_DNA"/>
</dbReference>
<proteinExistence type="predicted"/>